<dbReference type="eggNOG" id="COG0500">
    <property type="taxonomic scope" value="Bacteria"/>
</dbReference>
<comment type="caution">
    <text evidence="2">The sequence shown here is derived from an EMBL/GenBank/DDBJ whole genome shotgun (WGS) entry which is preliminary data.</text>
</comment>
<dbReference type="STRING" id="983920.Y88_2068"/>
<feature type="domain" description="Methyltransferase type 12" evidence="1">
    <location>
        <begin position="111"/>
        <end position="197"/>
    </location>
</feature>
<proteinExistence type="predicted"/>
<dbReference type="CDD" id="cd02440">
    <property type="entry name" value="AdoMet_MTases"/>
    <property type="match status" value="1"/>
</dbReference>
<dbReference type="OrthoDB" id="20930at2"/>
<dbReference type="Proteomes" id="UP000004728">
    <property type="component" value="Unassembled WGS sequence"/>
</dbReference>
<dbReference type="InParanoid" id="F1Z5T4"/>
<dbReference type="Gene3D" id="3.40.50.150">
    <property type="entry name" value="Vaccinia Virus protein VP39"/>
    <property type="match status" value="1"/>
</dbReference>
<dbReference type="HOGENOM" id="CLU_094570_0_0_5"/>
<dbReference type="Pfam" id="PF08242">
    <property type="entry name" value="Methyltransf_12"/>
    <property type="match status" value="1"/>
</dbReference>
<evidence type="ECO:0000259" key="1">
    <source>
        <dbReference type="Pfam" id="PF08242"/>
    </source>
</evidence>
<dbReference type="AlphaFoldDB" id="F1Z5T4"/>
<gene>
    <name evidence="2" type="ORF">Y88_2068</name>
</gene>
<accession>F1Z5T4</accession>
<name>F1Z5T4_9SPHN</name>
<dbReference type="InterPro" id="IPR029063">
    <property type="entry name" value="SAM-dependent_MTases_sf"/>
</dbReference>
<dbReference type="InterPro" id="IPR013217">
    <property type="entry name" value="Methyltransf_12"/>
</dbReference>
<evidence type="ECO:0000313" key="2">
    <source>
        <dbReference type="EMBL" id="EGD60194.1"/>
    </source>
</evidence>
<keyword evidence="3" id="KW-1185">Reference proteome</keyword>
<protein>
    <recommendedName>
        <fullName evidence="1">Methyltransferase type 12 domain-containing protein</fullName>
    </recommendedName>
</protein>
<organism evidence="2 3">
    <name type="scientific">Novosphingobium nitrogenifigens DSM 19370</name>
    <dbReference type="NCBI Taxonomy" id="983920"/>
    <lineage>
        <taxon>Bacteria</taxon>
        <taxon>Pseudomonadati</taxon>
        <taxon>Pseudomonadota</taxon>
        <taxon>Alphaproteobacteria</taxon>
        <taxon>Sphingomonadales</taxon>
        <taxon>Sphingomonadaceae</taxon>
        <taxon>Novosphingobium</taxon>
    </lineage>
</organism>
<dbReference type="RefSeq" id="WP_008069253.1">
    <property type="nucleotide sequence ID" value="NZ_AQWK01000005.1"/>
</dbReference>
<reference evidence="2 3" key="1">
    <citation type="journal article" date="2012" name="J. Bacteriol.">
        <title>Draft Genome Sequence of Novosphingobium nitrogenifigens Y88T.</title>
        <authorList>
            <person name="Strabala T.J."/>
            <person name="Macdonald L."/>
            <person name="Liu V."/>
            <person name="Smit A.M."/>
        </authorList>
    </citation>
    <scope>NUCLEOTIDE SEQUENCE [LARGE SCALE GENOMIC DNA]</scope>
    <source>
        <strain evidence="2 3">DSM 19370</strain>
    </source>
</reference>
<evidence type="ECO:0000313" key="3">
    <source>
        <dbReference type="Proteomes" id="UP000004728"/>
    </source>
</evidence>
<sequence length="265" mass="28975">MSDLRETVLEAIRMIVNRHPRLAPRIEALAAQAQGRSAQDLADFIEWKRYQGMDLAEIFTSIYAEGRWGRDEAEPEGYFSGTGTRTPEIAGAYVAALRSFAAEFGHPPSVVDLGCGDFHIGAQIRPLFGAYTACDIVPGLIERNRQRFGVLGVDFRCLDITTDDLPHADVILVRQVLQHLSNRDIAGFVRRVAGVCRHLVVTEHWPALDGFTPNAVKPSGSDIRLAQGSGVVLTAPPFNLAVQGERRLCAVPEVGGVIVTTAYRL</sequence>
<dbReference type="SUPFAM" id="SSF53335">
    <property type="entry name" value="S-adenosyl-L-methionine-dependent methyltransferases"/>
    <property type="match status" value="1"/>
</dbReference>
<dbReference type="EMBL" id="AEWJ01000023">
    <property type="protein sequence ID" value="EGD60194.1"/>
    <property type="molecule type" value="Genomic_DNA"/>
</dbReference>